<gene>
    <name evidence="2" type="ORF">VNI00_013269</name>
</gene>
<name>A0AAW0C1U4_9AGAR</name>
<reference evidence="2 3" key="1">
    <citation type="submission" date="2024-01" db="EMBL/GenBank/DDBJ databases">
        <title>A draft genome for a cacao thread blight-causing isolate of Paramarasmius palmivorus.</title>
        <authorList>
            <person name="Baruah I.K."/>
            <person name="Bukari Y."/>
            <person name="Amoako-Attah I."/>
            <person name="Meinhardt L.W."/>
            <person name="Bailey B.A."/>
            <person name="Cohen S.P."/>
        </authorList>
    </citation>
    <scope>NUCLEOTIDE SEQUENCE [LARGE SCALE GENOMIC DNA]</scope>
    <source>
        <strain evidence="2 3">GH-12</strain>
    </source>
</reference>
<feature type="region of interest" description="Disordered" evidence="1">
    <location>
        <begin position="154"/>
        <end position="281"/>
    </location>
</feature>
<comment type="caution">
    <text evidence="2">The sequence shown here is derived from an EMBL/GenBank/DDBJ whole genome shotgun (WGS) entry which is preliminary data.</text>
</comment>
<dbReference type="EMBL" id="JAYKXP010000066">
    <property type="protein sequence ID" value="KAK7032310.1"/>
    <property type="molecule type" value="Genomic_DNA"/>
</dbReference>
<feature type="compositionally biased region" description="Basic and acidic residues" evidence="1">
    <location>
        <begin position="162"/>
        <end position="189"/>
    </location>
</feature>
<proteinExistence type="predicted"/>
<evidence type="ECO:0000313" key="2">
    <source>
        <dbReference type="EMBL" id="KAK7032310.1"/>
    </source>
</evidence>
<evidence type="ECO:0000313" key="3">
    <source>
        <dbReference type="Proteomes" id="UP001383192"/>
    </source>
</evidence>
<keyword evidence="3" id="KW-1185">Reference proteome</keyword>
<accession>A0AAW0C1U4</accession>
<feature type="region of interest" description="Disordered" evidence="1">
    <location>
        <begin position="345"/>
        <end position="432"/>
    </location>
</feature>
<evidence type="ECO:0000256" key="1">
    <source>
        <dbReference type="SAM" id="MobiDB-lite"/>
    </source>
</evidence>
<dbReference type="AlphaFoldDB" id="A0AAW0C1U4"/>
<organism evidence="2 3">
    <name type="scientific">Paramarasmius palmivorus</name>
    <dbReference type="NCBI Taxonomy" id="297713"/>
    <lineage>
        <taxon>Eukaryota</taxon>
        <taxon>Fungi</taxon>
        <taxon>Dikarya</taxon>
        <taxon>Basidiomycota</taxon>
        <taxon>Agaricomycotina</taxon>
        <taxon>Agaricomycetes</taxon>
        <taxon>Agaricomycetidae</taxon>
        <taxon>Agaricales</taxon>
        <taxon>Marasmiineae</taxon>
        <taxon>Marasmiaceae</taxon>
        <taxon>Paramarasmius</taxon>
    </lineage>
</organism>
<dbReference type="Proteomes" id="UP001383192">
    <property type="component" value="Unassembled WGS sequence"/>
</dbReference>
<sequence>MDPVETVAHLDNFELTAACEKMSVQSYVGWVYSASGIFREELPYHYYTFRLLHQGLRPEGEKPGMSPEMSVPVLPNTKHPLGRKPLDPGRPLPWDNCYISPYFLVGGRCPTILLPDDPPNLYETSIKETVRVTRMINEDMHHCNERIVEMGTKEAGAAVASEETHQERHTEERISVDKLPTEPAQRRSSVDGTVPTVIEAEKDEVIGSTGPTVYSHRDTDSSPPVDAQKAHEPDELPDAVSNKSLNGGPIPLPAPSSPVGQLPTADGRDVGPEYASSGSGIVDLDPLYLDEVVIKVTYDLTSVDQVNDPADFFKELSALRKELEIDRRKREIADARAADEAFFAKLSEKRKDQDTPNVAGSEPEPEPELEPSTEPTAGPDPEPEAEQKSKPSAASRITQRLRLEGLRRKRAPHESAEDDPTANAAKSEPRPNIVFRVIRRAREGSASALQKAKQSTGALRRTFCF</sequence>
<protein>
    <submittedName>
        <fullName evidence="2">Uncharacterized protein</fullName>
    </submittedName>
</protein>